<sequence>MNLSGAYAAIQALALIKVDDGMEFCVDFIPFKVASKSVSASKHSYCSGNLMEETRLDSYLLSATVTKPRILPQGTDIRAVVLVGEKSTDESTSVNFYSLVRGAASVLLGFVVKPNGGLEASTANEHVFYQRCGELNTVRYKYIAQAPEFAPLKLNDVKVCGSQFGHTSNGTLWMDKGECRKLVLEGGASMMPVPCFDESELMFTIQALVHRNFDFKEHFTEEEINTTLAYVYVREIPTSSTPGTDAVDVSHSTAKEGSTVTEEIFEIDDDEEEKNANDACYHQRGSFRGYVILCHRYCGISVPETAESGLPGSPNACRRKKKTRARPASLEPSPAPKGSGEAVDQGQALDQHPSAK</sequence>
<reference evidence="2" key="1">
    <citation type="submission" date="2020-09" db="EMBL/GenBank/DDBJ databases">
        <authorList>
            <person name="Kikuchi T."/>
        </authorList>
    </citation>
    <scope>NUCLEOTIDE SEQUENCE</scope>
    <source>
        <strain evidence="2">SH1</strain>
    </source>
</reference>
<dbReference type="Proteomes" id="UP000614601">
    <property type="component" value="Unassembled WGS sequence"/>
</dbReference>
<keyword evidence="3" id="KW-1185">Reference proteome</keyword>
<protein>
    <submittedName>
        <fullName evidence="2">Uncharacterized protein</fullName>
    </submittedName>
</protein>
<name>A0A811KPN5_9BILA</name>
<comment type="caution">
    <text evidence="2">The sequence shown here is derived from an EMBL/GenBank/DDBJ whole genome shotgun (WGS) entry which is preliminary data.</text>
</comment>
<evidence type="ECO:0000313" key="2">
    <source>
        <dbReference type="EMBL" id="CAD5217027.1"/>
    </source>
</evidence>
<dbReference type="AlphaFoldDB" id="A0A811KPN5"/>
<dbReference type="EMBL" id="CAJFDH010000003">
    <property type="protein sequence ID" value="CAD5217027.1"/>
    <property type="molecule type" value="Genomic_DNA"/>
</dbReference>
<feature type="region of interest" description="Disordered" evidence="1">
    <location>
        <begin position="305"/>
        <end position="356"/>
    </location>
</feature>
<evidence type="ECO:0000256" key="1">
    <source>
        <dbReference type="SAM" id="MobiDB-lite"/>
    </source>
</evidence>
<accession>A0A811KPN5</accession>
<proteinExistence type="predicted"/>
<evidence type="ECO:0000313" key="3">
    <source>
        <dbReference type="Proteomes" id="UP000614601"/>
    </source>
</evidence>
<gene>
    <name evidence="2" type="ORF">BOKJ2_LOCUS6882</name>
</gene>
<dbReference type="Proteomes" id="UP000783686">
    <property type="component" value="Unassembled WGS sequence"/>
</dbReference>
<dbReference type="EMBL" id="CAJFCW020000003">
    <property type="protein sequence ID" value="CAG9106984.1"/>
    <property type="molecule type" value="Genomic_DNA"/>
</dbReference>
<organism evidence="2 3">
    <name type="scientific">Bursaphelenchus okinawaensis</name>
    <dbReference type="NCBI Taxonomy" id="465554"/>
    <lineage>
        <taxon>Eukaryota</taxon>
        <taxon>Metazoa</taxon>
        <taxon>Ecdysozoa</taxon>
        <taxon>Nematoda</taxon>
        <taxon>Chromadorea</taxon>
        <taxon>Rhabditida</taxon>
        <taxon>Tylenchina</taxon>
        <taxon>Tylenchomorpha</taxon>
        <taxon>Aphelenchoidea</taxon>
        <taxon>Aphelenchoididae</taxon>
        <taxon>Bursaphelenchus</taxon>
    </lineage>
</organism>